<keyword evidence="1" id="KW-0805">Transcription regulation</keyword>
<name>A0ABR1Z957_9ROSI</name>
<accession>A0ABR1Z957</accession>
<dbReference type="SUPFAM" id="SSF101941">
    <property type="entry name" value="NAC domain"/>
    <property type="match status" value="1"/>
</dbReference>
<gene>
    <name evidence="7" type="ORF">V6N11_008895</name>
</gene>
<feature type="region of interest" description="Disordered" evidence="5">
    <location>
        <begin position="552"/>
        <end position="574"/>
    </location>
</feature>
<evidence type="ECO:0000313" key="7">
    <source>
        <dbReference type="EMBL" id="KAK8476539.1"/>
    </source>
</evidence>
<dbReference type="Pfam" id="PF02365">
    <property type="entry name" value="NAM"/>
    <property type="match status" value="1"/>
</dbReference>
<evidence type="ECO:0000256" key="2">
    <source>
        <dbReference type="ARBA" id="ARBA00023125"/>
    </source>
</evidence>
<dbReference type="InterPro" id="IPR036093">
    <property type="entry name" value="NAC_dom_sf"/>
</dbReference>
<evidence type="ECO:0000256" key="3">
    <source>
        <dbReference type="ARBA" id="ARBA00023163"/>
    </source>
</evidence>
<comment type="caution">
    <text evidence="7">The sequence shown here is derived from an EMBL/GenBank/DDBJ whole genome shotgun (WGS) entry which is preliminary data.</text>
</comment>
<protein>
    <recommendedName>
        <fullName evidence="6">NAC domain-containing protein</fullName>
    </recommendedName>
</protein>
<reference evidence="7 8" key="1">
    <citation type="journal article" date="2024" name="G3 (Bethesda)">
        <title>Genome assembly of Hibiscus sabdariffa L. provides insights into metabolisms of medicinal natural products.</title>
        <authorList>
            <person name="Kim T."/>
        </authorList>
    </citation>
    <scope>NUCLEOTIDE SEQUENCE [LARGE SCALE GENOMIC DNA]</scope>
    <source>
        <strain evidence="7">TK-2024</strain>
        <tissue evidence="7">Old leaves</tissue>
    </source>
</reference>
<keyword evidence="4" id="KW-0539">Nucleus</keyword>
<sequence>MSKGTAKGCGHPALKFYLYKSLSRTNLTLSLPLIFAYHLQLLPASFLRTKQLSWYKEVCLCRFPPRRRGEELLTSSDNILLTQFMELAGMSKDNATNVDLDDDDGDDNSSSSGKDEHEQEQDMVMPGFRFHPTEEELVEFYLRRKVEGKRFNVELITFLDLYRYDPWELPAMAAIGEKEWFFYVPRDRKYRNGDRPNRVTTSGYWKATGADRMIRGENSRSIGLKKTLVFYSGKAPKGIRSSWIMNEYRLPHHETERYQKTEISLCRVYKRAGVEDHPSLPRCLQTRGQHIEKKYPQAPEKFEGFIGGQSQQIEIEKIIETDGSSSSTSDATTALRLSKQNAYPPMAPIRTTTLGLPSGIMEEEGMLLNHQSKQGCTSLLPNSPTLFPMGSSSVSSNVVDDLHRLVSYQMNQLQYYNSYHHHHQQQQQQSEFSILPQPSQAQAQAQAQQLPLNMLPASLPPMTFSDRLWEWSPIPEPNREYNNPFKKTRMCTLFVVGVLPSITRVAGGLLEFQFRARSRETATEILQNLRAQEGIQTEEMAKKLIAKRDVNPKTQRPGMNINQQGHQHTRSARNAVAANAQNEELPENQGNRLPSGANLG</sequence>
<dbReference type="Proteomes" id="UP001396334">
    <property type="component" value="Unassembled WGS sequence"/>
</dbReference>
<evidence type="ECO:0000313" key="8">
    <source>
        <dbReference type="Proteomes" id="UP001396334"/>
    </source>
</evidence>
<organism evidence="7 8">
    <name type="scientific">Hibiscus sabdariffa</name>
    <name type="common">roselle</name>
    <dbReference type="NCBI Taxonomy" id="183260"/>
    <lineage>
        <taxon>Eukaryota</taxon>
        <taxon>Viridiplantae</taxon>
        <taxon>Streptophyta</taxon>
        <taxon>Embryophyta</taxon>
        <taxon>Tracheophyta</taxon>
        <taxon>Spermatophyta</taxon>
        <taxon>Magnoliopsida</taxon>
        <taxon>eudicotyledons</taxon>
        <taxon>Gunneridae</taxon>
        <taxon>Pentapetalae</taxon>
        <taxon>rosids</taxon>
        <taxon>malvids</taxon>
        <taxon>Malvales</taxon>
        <taxon>Malvaceae</taxon>
        <taxon>Malvoideae</taxon>
        <taxon>Hibiscus</taxon>
    </lineage>
</organism>
<feature type="domain" description="NAC" evidence="6">
    <location>
        <begin position="124"/>
        <end position="271"/>
    </location>
</feature>
<proteinExistence type="predicted"/>
<evidence type="ECO:0000256" key="4">
    <source>
        <dbReference type="ARBA" id="ARBA00023242"/>
    </source>
</evidence>
<evidence type="ECO:0000256" key="1">
    <source>
        <dbReference type="ARBA" id="ARBA00023015"/>
    </source>
</evidence>
<dbReference type="InterPro" id="IPR003441">
    <property type="entry name" value="NAC-dom"/>
</dbReference>
<keyword evidence="2" id="KW-0238">DNA-binding</keyword>
<keyword evidence="8" id="KW-1185">Reference proteome</keyword>
<keyword evidence="3" id="KW-0804">Transcription</keyword>
<dbReference type="PANTHER" id="PTHR31744">
    <property type="entry name" value="PROTEIN CUP-SHAPED COTYLEDON 2-RELATED"/>
    <property type="match status" value="1"/>
</dbReference>
<dbReference type="PROSITE" id="PS51005">
    <property type="entry name" value="NAC"/>
    <property type="match status" value="1"/>
</dbReference>
<dbReference type="EMBL" id="JBBPBN010002185">
    <property type="protein sequence ID" value="KAK8476539.1"/>
    <property type="molecule type" value="Genomic_DNA"/>
</dbReference>
<evidence type="ECO:0000259" key="6">
    <source>
        <dbReference type="PROSITE" id="PS51005"/>
    </source>
</evidence>
<dbReference type="PANTHER" id="PTHR31744:SF70">
    <property type="entry name" value="NAC DOMAIN-CONTAINING PROTEIN 19-LIKE"/>
    <property type="match status" value="1"/>
</dbReference>
<dbReference type="Gene3D" id="2.170.150.80">
    <property type="entry name" value="NAC domain"/>
    <property type="match status" value="1"/>
</dbReference>
<evidence type="ECO:0000256" key="5">
    <source>
        <dbReference type="SAM" id="MobiDB-lite"/>
    </source>
</evidence>
<feature type="region of interest" description="Disordered" evidence="5">
    <location>
        <begin position="95"/>
        <end position="122"/>
    </location>
</feature>